<comment type="caution">
    <text evidence="1">The sequence shown here is derived from an EMBL/GenBank/DDBJ whole genome shotgun (WGS) entry which is preliminary data.</text>
</comment>
<proteinExistence type="predicted"/>
<evidence type="ECO:0000313" key="1">
    <source>
        <dbReference type="EMBL" id="KAJ9481287.1"/>
    </source>
</evidence>
<name>A0AAI9X2H1_PENTH</name>
<dbReference type="Proteomes" id="UP001227192">
    <property type="component" value="Unassembled WGS sequence"/>
</dbReference>
<keyword evidence="2" id="KW-1185">Reference proteome</keyword>
<protein>
    <submittedName>
        <fullName evidence="1">Uncharacterized protein</fullName>
    </submittedName>
</protein>
<organism evidence="1 2">
    <name type="scientific">Penicillium thymicola</name>
    <dbReference type="NCBI Taxonomy" id="293382"/>
    <lineage>
        <taxon>Eukaryota</taxon>
        <taxon>Fungi</taxon>
        <taxon>Dikarya</taxon>
        <taxon>Ascomycota</taxon>
        <taxon>Pezizomycotina</taxon>
        <taxon>Eurotiomycetes</taxon>
        <taxon>Eurotiomycetidae</taxon>
        <taxon>Eurotiales</taxon>
        <taxon>Aspergillaceae</taxon>
        <taxon>Penicillium</taxon>
    </lineage>
</organism>
<reference evidence="1" key="2">
    <citation type="journal article" date="2016" name="Fungal Biol.">
        <title>Ochratoxin A production by Penicillium thymicola.</title>
        <authorList>
            <person name="Nguyen H.D.T."/>
            <person name="McMullin D.R."/>
            <person name="Ponomareva E."/>
            <person name="Riley R."/>
            <person name="Pomraning K.R."/>
            <person name="Baker S.E."/>
            <person name="Seifert K.A."/>
        </authorList>
    </citation>
    <scope>NUCLEOTIDE SEQUENCE</scope>
    <source>
        <strain evidence="1">DAOM 180753</strain>
    </source>
</reference>
<evidence type="ECO:0000313" key="2">
    <source>
        <dbReference type="Proteomes" id="UP001227192"/>
    </source>
</evidence>
<sequence length="14" mass="1574">MNNSLPDMDIIPLT</sequence>
<accession>A0AAI9X2H1</accession>
<dbReference type="EMBL" id="LACB01000835">
    <property type="protein sequence ID" value="KAJ9481287.1"/>
    <property type="molecule type" value="Genomic_DNA"/>
</dbReference>
<gene>
    <name evidence="1" type="ORF">VN97_g12202</name>
</gene>
<reference evidence="1" key="1">
    <citation type="submission" date="2015-06" db="EMBL/GenBank/DDBJ databases">
        <authorList>
            <person name="Nguyen H."/>
        </authorList>
    </citation>
    <scope>NUCLEOTIDE SEQUENCE</scope>
    <source>
        <strain evidence="1">DAOM 180753</strain>
    </source>
</reference>
<feature type="non-terminal residue" evidence="1">
    <location>
        <position position="14"/>
    </location>
</feature>